<evidence type="ECO:0000313" key="2">
    <source>
        <dbReference type="Proteomes" id="UP001057455"/>
    </source>
</evidence>
<dbReference type="Proteomes" id="UP001057455">
    <property type="component" value="Unassembled WGS sequence"/>
</dbReference>
<evidence type="ECO:0000313" key="1">
    <source>
        <dbReference type="EMBL" id="GFE52738.1"/>
    </source>
</evidence>
<gene>
    <name evidence="1" type="ORF">BaOVIS_001420</name>
</gene>
<organism evidence="1 2">
    <name type="scientific">Babesia ovis</name>
    <dbReference type="NCBI Taxonomy" id="5869"/>
    <lineage>
        <taxon>Eukaryota</taxon>
        <taxon>Sar</taxon>
        <taxon>Alveolata</taxon>
        <taxon>Apicomplexa</taxon>
        <taxon>Aconoidasida</taxon>
        <taxon>Piroplasmida</taxon>
        <taxon>Babesiidae</taxon>
        <taxon>Babesia</taxon>
    </lineage>
</organism>
<dbReference type="OrthoDB" id="364848at2759"/>
<proteinExistence type="predicted"/>
<name>A0A9W5WTE8_BABOV</name>
<accession>A0A9W5WTE8</accession>
<keyword evidence="2" id="KW-1185">Reference proteome</keyword>
<sequence length="197" mass="22332">MEDVHVLYSMVVGGNELLPQNDPEIRHISFYLWELLFKDYNEIKTEAKELNAEDQNARTVLHKLVEDSMPGAMKNIRTISGVVDEVGNLAKSVLEIQNLSAKISTYNTDNASESECSLRDNVVDSLNRNNGDCLNVLVDLYHEILQVTDRERIPLLIAYEGLIQDLSKVQDGTVVKVLKDNVSGLKRKLEQELHLKR</sequence>
<dbReference type="AlphaFoldDB" id="A0A9W5WTE8"/>
<comment type="caution">
    <text evidence="1">The sequence shown here is derived from an EMBL/GenBank/DDBJ whole genome shotgun (WGS) entry which is preliminary data.</text>
</comment>
<reference evidence="1" key="1">
    <citation type="submission" date="2019-12" db="EMBL/GenBank/DDBJ databases">
        <title>Genome sequence of Babesia ovis.</title>
        <authorList>
            <person name="Yamagishi J."/>
            <person name="Sevinc F."/>
            <person name="Xuan X."/>
        </authorList>
    </citation>
    <scope>NUCLEOTIDE SEQUENCE</scope>
    <source>
        <strain evidence="1">Selcuk</strain>
    </source>
</reference>
<dbReference type="EMBL" id="BLIY01000002">
    <property type="protein sequence ID" value="GFE52738.1"/>
    <property type="molecule type" value="Genomic_DNA"/>
</dbReference>
<protein>
    <submittedName>
        <fullName evidence="1">Methyl-coenzyme M reductase subunit delta, putative</fullName>
    </submittedName>
</protein>